<dbReference type="Pfam" id="PF02566">
    <property type="entry name" value="OsmC"/>
    <property type="match status" value="1"/>
</dbReference>
<name>A0A556PA04_9BACI</name>
<dbReference type="Gene3D" id="3.30.300.20">
    <property type="match status" value="1"/>
</dbReference>
<proteinExistence type="predicted"/>
<dbReference type="InterPro" id="IPR015946">
    <property type="entry name" value="KH_dom-like_a/b"/>
</dbReference>
<dbReference type="OrthoDB" id="1433018at2"/>
<dbReference type="InterPro" id="IPR003718">
    <property type="entry name" value="OsmC/Ohr_fam"/>
</dbReference>
<protein>
    <submittedName>
        <fullName evidence="1">OsmC family protein</fullName>
    </submittedName>
</protein>
<dbReference type="PANTHER" id="PTHR35368">
    <property type="entry name" value="HYDROPEROXIDE REDUCTASE"/>
    <property type="match status" value="1"/>
</dbReference>
<reference evidence="1 2" key="1">
    <citation type="submission" date="2019-07" db="EMBL/GenBank/DDBJ databases">
        <title>Allobacillus sp. nov. SKP isolated from shrimp paste of Euphausiacea.</title>
        <authorList>
            <person name="Kanchanasin P."/>
            <person name="Tanasupawat S."/>
            <person name="Shi W."/>
            <person name="Wu L."/>
            <person name="Ma J."/>
        </authorList>
    </citation>
    <scope>NUCLEOTIDE SEQUENCE [LARGE SCALE GENOMIC DNA]</scope>
    <source>
        <strain evidence="1 2">SKP4-8</strain>
    </source>
</reference>
<comment type="caution">
    <text evidence="1">The sequence shown here is derived from an EMBL/GenBank/DDBJ whole genome shotgun (WGS) entry which is preliminary data.</text>
</comment>
<keyword evidence="2" id="KW-1185">Reference proteome</keyword>
<gene>
    <name evidence="1" type="ORF">FPQ13_11375</name>
</gene>
<dbReference type="AlphaFoldDB" id="A0A556PA04"/>
<dbReference type="SUPFAM" id="SSF82784">
    <property type="entry name" value="OsmC-like"/>
    <property type="match status" value="1"/>
</dbReference>
<dbReference type="EMBL" id="VMHE01000027">
    <property type="protein sequence ID" value="TSJ61229.1"/>
    <property type="molecule type" value="Genomic_DNA"/>
</dbReference>
<dbReference type="InterPro" id="IPR052924">
    <property type="entry name" value="OsmC/Ohr_hydroprdx_reductase"/>
</dbReference>
<sequence length="150" mass="16558">MTKPQLATLSVNGKLEEGLKNMIHVRDLAPFFVDEPERLGGTNAGPNPLEYFLGAYSACTSIMASYAAKDLNFTYTGLDFNTNGSLDPRGFKGVEGIQTYFQTVTIQVEVETEESEEALALLKETVEKRCPLHNLLVDAGVEVHSQWTKK</sequence>
<accession>A0A556PA04</accession>
<dbReference type="InterPro" id="IPR036102">
    <property type="entry name" value="OsmC/Ohrsf"/>
</dbReference>
<dbReference type="PANTHER" id="PTHR35368:SF1">
    <property type="entry name" value="HYDROPEROXIDE REDUCTASE"/>
    <property type="match status" value="1"/>
</dbReference>
<organism evidence="1 2">
    <name type="scientific">Allobacillus salarius</name>
    <dbReference type="NCBI Taxonomy" id="1955272"/>
    <lineage>
        <taxon>Bacteria</taxon>
        <taxon>Bacillati</taxon>
        <taxon>Bacillota</taxon>
        <taxon>Bacilli</taxon>
        <taxon>Bacillales</taxon>
        <taxon>Bacillaceae</taxon>
        <taxon>Allobacillus</taxon>
    </lineage>
</organism>
<evidence type="ECO:0000313" key="2">
    <source>
        <dbReference type="Proteomes" id="UP000316425"/>
    </source>
</evidence>
<evidence type="ECO:0000313" key="1">
    <source>
        <dbReference type="EMBL" id="TSJ61229.1"/>
    </source>
</evidence>
<dbReference type="RefSeq" id="WP_144089453.1">
    <property type="nucleotide sequence ID" value="NZ_VMHE01000027.1"/>
</dbReference>
<dbReference type="Proteomes" id="UP000316425">
    <property type="component" value="Unassembled WGS sequence"/>
</dbReference>